<protein>
    <submittedName>
        <fullName evidence="2">Uncharacterized protein</fullName>
    </submittedName>
</protein>
<feature type="transmembrane region" description="Helical" evidence="1">
    <location>
        <begin position="91"/>
        <end position="110"/>
    </location>
</feature>
<accession>M6RD04</accession>
<sequence length="117" mass="13954">MFYPDFGYDSNEFYYSAILSFFVIVCCIRWILTWVFPKKNLSFFIFYFVLVISFISLGTTDLEFLILFTTVLDYSVGMALNFQETLSKRKLLLILSLFGNLSVLGFFKYFHFLRIRF</sequence>
<evidence type="ECO:0000313" key="3">
    <source>
        <dbReference type="Proteomes" id="UP000012092"/>
    </source>
</evidence>
<evidence type="ECO:0000313" key="2">
    <source>
        <dbReference type="EMBL" id="EMO06032.1"/>
    </source>
</evidence>
<dbReference type="EMBL" id="AHNZ02000337">
    <property type="protein sequence ID" value="EMO06032.1"/>
    <property type="molecule type" value="Genomic_DNA"/>
</dbReference>
<organism evidence="2 3">
    <name type="scientific">Leptospira interrogans serovar Icterohaemorrhagiae str. Verdun HP</name>
    <dbReference type="NCBI Taxonomy" id="1049910"/>
    <lineage>
        <taxon>Bacteria</taxon>
        <taxon>Pseudomonadati</taxon>
        <taxon>Spirochaetota</taxon>
        <taxon>Spirochaetia</taxon>
        <taxon>Leptospirales</taxon>
        <taxon>Leptospiraceae</taxon>
        <taxon>Leptospira</taxon>
    </lineage>
</organism>
<keyword evidence="1" id="KW-1133">Transmembrane helix</keyword>
<evidence type="ECO:0000256" key="1">
    <source>
        <dbReference type="SAM" id="Phobius"/>
    </source>
</evidence>
<proteinExistence type="predicted"/>
<keyword evidence="1" id="KW-0472">Membrane</keyword>
<comment type="caution">
    <text evidence="2">The sequence shown here is derived from an EMBL/GenBank/DDBJ whole genome shotgun (WGS) entry which is preliminary data.</text>
</comment>
<reference evidence="2 3" key="1">
    <citation type="submission" date="2013-01" db="EMBL/GenBank/DDBJ databases">
        <authorList>
            <person name="Harkins D.M."/>
            <person name="Durkin A.S."/>
            <person name="Brinkac L.M."/>
            <person name="Haft D.H."/>
            <person name="Selengut J.D."/>
            <person name="Sanka R."/>
            <person name="DePew J."/>
            <person name="Purushe J."/>
            <person name="Picardeau M."/>
            <person name="Werts C."/>
            <person name="Goarant C."/>
            <person name="Vinetz J.M."/>
            <person name="Sutton G.G."/>
            <person name="Nierman W.C."/>
            <person name="Fouts D.E."/>
        </authorList>
    </citation>
    <scope>NUCLEOTIDE SEQUENCE [LARGE SCALE GENOMIC DNA]</scope>
    <source>
        <strain evidence="2 3">Verdun HP</strain>
    </source>
</reference>
<dbReference type="Proteomes" id="UP000012092">
    <property type="component" value="Unassembled WGS sequence"/>
</dbReference>
<keyword evidence="1" id="KW-0812">Transmembrane</keyword>
<feature type="transmembrane region" description="Helical" evidence="1">
    <location>
        <begin position="13"/>
        <end position="32"/>
    </location>
</feature>
<dbReference type="AlphaFoldDB" id="M6RD04"/>
<feature type="transmembrane region" description="Helical" evidence="1">
    <location>
        <begin position="44"/>
        <end position="71"/>
    </location>
</feature>
<gene>
    <name evidence="2" type="ORF">LEP1GSC116_1842</name>
</gene>
<name>M6RD04_LEPIR</name>